<evidence type="ECO:0000256" key="1">
    <source>
        <dbReference type="SAM" id="MobiDB-lite"/>
    </source>
</evidence>
<dbReference type="InterPro" id="IPR011009">
    <property type="entry name" value="Kinase-like_dom_sf"/>
</dbReference>
<organism evidence="3 4">
    <name type="scientific">Microbacterium helvum</name>
    <dbReference type="NCBI Taxonomy" id="2773713"/>
    <lineage>
        <taxon>Bacteria</taxon>
        <taxon>Bacillati</taxon>
        <taxon>Actinomycetota</taxon>
        <taxon>Actinomycetes</taxon>
        <taxon>Micrococcales</taxon>
        <taxon>Microbacteriaceae</taxon>
        <taxon>Microbacterium</taxon>
    </lineage>
</organism>
<sequence>MAYGPRSTATSPHPPINSPPSLDRPVRQHLTWVQERWHVEEPARTRAIEAARGIASALGLACDEVVVLNDSNKLTLRLLPGDVLARVAPDDDTAWFELDLARRIIDAGGPVAETDPRVDARVYEGDGFFVTLWTFYPQLQPPTIAPAAYADALARFHSHAGDLQVATPHFTDRVREAQDLLASRERTPELAEDDRALLARTLDRLAASIAERGGREQLLHGEPHPGNLLSTPDGVRFIDLETCCRGPVEFDVAHAPEEGGRHYSGIDRVLLRECRMLVLAMVITWRWDRDDQLPDGRRLAATWLDELRTELAAA</sequence>
<gene>
    <name evidence="3" type="ORF">IF188_09335</name>
</gene>
<evidence type="ECO:0000313" key="4">
    <source>
        <dbReference type="Proteomes" id="UP000598426"/>
    </source>
</evidence>
<name>A0ABR8NMK4_9MICO</name>
<reference evidence="3 4" key="1">
    <citation type="submission" date="2020-09" db="EMBL/GenBank/DDBJ databases">
        <title>Isolation and identification of active actinomycetes.</title>
        <authorList>
            <person name="Li X."/>
        </authorList>
    </citation>
    <scope>NUCLEOTIDE SEQUENCE [LARGE SCALE GENOMIC DNA]</scope>
    <source>
        <strain evidence="3 4">NEAU-LLC</strain>
    </source>
</reference>
<protein>
    <submittedName>
        <fullName evidence="3">Phosphotransferase</fullName>
    </submittedName>
</protein>
<evidence type="ECO:0000313" key="3">
    <source>
        <dbReference type="EMBL" id="MBD3941895.1"/>
    </source>
</evidence>
<accession>A0ABR8NMK4</accession>
<dbReference type="SUPFAM" id="SSF56112">
    <property type="entry name" value="Protein kinase-like (PK-like)"/>
    <property type="match status" value="1"/>
</dbReference>
<dbReference type="InterPro" id="IPR002575">
    <property type="entry name" value="Aminoglycoside_PTrfase"/>
</dbReference>
<evidence type="ECO:0000259" key="2">
    <source>
        <dbReference type="Pfam" id="PF01636"/>
    </source>
</evidence>
<feature type="region of interest" description="Disordered" evidence="1">
    <location>
        <begin position="1"/>
        <end position="24"/>
    </location>
</feature>
<dbReference type="Pfam" id="PF01636">
    <property type="entry name" value="APH"/>
    <property type="match status" value="1"/>
</dbReference>
<dbReference type="EMBL" id="JACXZS010000005">
    <property type="protein sequence ID" value="MBD3941895.1"/>
    <property type="molecule type" value="Genomic_DNA"/>
</dbReference>
<proteinExistence type="predicted"/>
<comment type="caution">
    <text evidence="3">The sequence shown here is derived from an EMBL/GenBank/DDBJ whole genome shotgun (WGS) entry which is preliminary data.</text>
</comment>
<dbReference type="Proteomes" id="UP000598426">
    <property type="component" value="Unassembled WGS sequence"/>
</dbReference>
<dbReference type="Gene3D" id="3.90.1200.10">
    <property type="match status" value="1"/>
</dbReference>
<keyword evidence="4" id="KW-1185">Reference proteome</keyword>
<feature type="domain" description="Aminoglycoside phosphotransferase" evidence="2">
    <location>
        <begin position="138"/>
        <end position="255"/>
    </location>
</feature>